<dbReference type="AlphaFoldDB" id="A0A4Y2T923"/>
<gene>
    <name evidence="1" type="ORF">AVEN_135355_1</name>
</gene>
<comment type="caution">
    <text evidence="1">The sequence shown here is derived from an EMBL/GenBank/DDBJ whole genome shotgun (WGS) entry which is preliminary data.</text>
</comment>
<evidence type="ECO:0000313" key="1">
    <source>
        <dbReference type="EMBL" id="GBN95595.1"/>
    </source>
</evidence>
<evidence type="ECO:0000313" key="2">
    <source>
        <dbReference type="Proteomes" id="UP000499080"/>
    </source>
</evidence>
<dbReference type="EMBL" id="BGPR01026126">
    <property type="protein sequence ID" value="GBN95595.1"/>
    <property type="molecule type" value="Genomic_DNA"/>
</dbReference>
<reference evidence="1 2" key="1">
    <citation type="journal article" date="2019" name="Sci. Rep.">
        <title>Orb-weaving spider Araneus ventricosus genome elucidates the spidroin gene catalogue.</title>
        <authorList>
            <person name="Kono N."/>
            <person name="Nakamura H."/>
            <person name="Ohtoshi R."/>
            <person name="Moran D.A.P."/>
            <person name="Shinohara A."/>
            <person name="Yoshida Y."/>
            <person name="Fujiwara M."/>
            <person name="Mori M."/>
            <person name="Tomita M."/>
            <person name="Arakawa K."/>
        </authorList>
    </citation>
    <scope>NUCLEOTIDE SEQUENCE [LARGE SCALE GENOMIC DNA]</scope>
</reference>
<evidence type="ECO:0008006" key="3">
    <source>
        <dbReference type="Google" id="ProtNLM"/>
    </source>
</evidence>
<name>A0A4Y2T923_ARAVE</name>
<organism evidence="1 2">
    <name type="scientific">Araneus ventricosus</name>
    <name type="common">Orbweaver spider</name>
    <name type="synonym">Epeira ventricosa</name>
    <dbReference type="NCBI Taxonomy" id="182803"/>
    <lineage>
        <taxon>Eukaryota</taxon>
        <taxon>Metazoa</taxon>
        <taxon>Ecdysozoa</taxon>
        <taxon>Arthropoda</taxon>
        <taxon>Chelicerata</taxon>
        <taxon>Arachnida</taxon>
        <taxon>Araneae</taxon>
        <taxon>Araneomorphae</taxon>
        <taxon>Entelegynae</taxon>
        <taxon>Araneoidea</taxon>
        <taxon>Araneidae</taxon>
        <taxon>Araneus</taxon>
    </lineage>
</organism>
<keyword evidence="2" id="KW-1185">Reference proteome</keyword>
<proteinExistence type="predicted"/>
<sequence length="205" mass="22731">MTLSLKDRAPLVKRFDKNGDCAAIVLKKFRTLKGLRSDSGPMTTFGLKTIIDKFEESDSFDVKCGRGRKAIASTSVEDVATALQEASSSALGTCSARGISQTSDMPVSTVCKIYEASCNAIHSKLRVFRSWFLLTCRNETLSPCNFLLEWKWTMHGHGTSYGQTKPISNFLSILKIAEYGQERIRSKCDHCLFNIKRSLCGAGLR</sequence>
<dbReference type="OrthoDB" id="9979538at2759"/>
<accession>A0A4Y2T923</accession>
<dbReference type="Proteomes" id="UP000499080">
    <property type="component" value="Unassembled WGS sequence"/>
</dbReference>
<protein>
    <recommendedName>
        <fullName evidence="3">DUF4817 domain-containing protein</fullName>
    </recommendedName>
</protein>